<name>A0A914I1F2_GLORO</name>
<dbReference type="WBParaSite" id="Gr19_v10_g641.t1">
    <property type="protein sequence ID" value="Gr19_v10_g641.t1"/>
    <property type="gene ID" value="Gr19_v10_g641"/>
</dbReference>
<proteinExistence type="predicted"/>
<accession>A0A914I1F2</accession>
<dbReference type="AlphaFoldDB" id="A0A914I1F2"/>
<protein>
    <submittedName>
        <fullName evidence="2">Uncharacterized protein</fullName>
    </submittedName>
</protein>
<sequence>MACSGVDEQRKTIDFSVPWTTESQEPSCGTRWEGTPLICFRQLCEIKIAFKTQLFESYRLVFISSENSEKRFLPAKSTVV</sequence>
<dbReference type="Proteomes" id="UP000887572">
    <property type="component" value="Unplaced"/>
</dbReference>
<evidence type="ECO:0000313" key="2">
    <source>
        <dbReference type="WBParaSite" id="Gr19_v10_g641.t1"/>
    </source>
</evidence>
<organism evidence="1 2">
    <name type="scientific">Globodera rostochiensis</name>
    <name type="common">Golden nematode worm</name>
    <name type="synonym">Heterodera rostochiensis</name>
    <dbReference type="NCBI Taxonomy" id="31243"/>
    <lineage>
        <taxon>Eukaryota</taxon>
        <taxon>Metazoa</taxon>
        <taxon>Ecdysozoa</taxon>
        <taxon>Nematoda</taxon>
        <taxon>Chromadorea</taxon>
        <taxon>Rhabditida</taxon>
        <taxon>Tylenchina</taxon>
        <taxon>Tylenchomorpha</taxon>
        <taxon>Tylenchoidea</taxon>
        <taxon>Heteroderidae</taxon>
        <taxon>Heteroderinae</taxon>
        <taxon>Globodera</taxon>
    </lineage>
</organism>
<keyword evidence="1" id="KW-1185">Reference proteome</keyword>
<evidence type="ECO:0000313" key="1">
    <source>
        <dbReference type="Proteomes" id="UP000887572"/>
    </source>
</evidence>
<reference evidence="2" key="1">
    <citation type="submission" date="2022-11" db="UniProtKB">
        <authorList>
            <consortium name="WormBaseParasite"/>
        </authorList>
    </citation>
    <scope>IDENTIFICATION</scope>
</reference>